<feature type="domain" description="Tripartite ATP-independent periplasmic transporters DctQ component" evidence="9">
    <location>
        <begin position="32"/>
        <end position="161"/>
    </location>
</feature>
<keyword evidence="6 8" id="KW-1133">Transmembrane helix</keyword>
<organism evidence="10">
    <name type="scientific">mine drainage metagenome</name>
    <dbReference type="NCBI Taxonomy" id="410659"/>
    <lineage>
        <taxon>unclassified sequences</taxon>
        <taxon>metagenomes</taxon>
        <taxon>ecological metagenomes</taxon>
    </lineage>
</organism>
<evidence type="ECO:0000256" key="3">
    <source>
        <dbReference type="ARBA" id="ARBA00022475"/>
    </source>
</evidence>
<dbReference type="InterPro" id="IPR007387">
    <property type="entry name" value="TRAP_DctQ"/>
</dbReference>
<dbReference type="EMBL" id="MLJW01000035">
    <property type="protein sequence ID" value="OIR07833.1"/>
    <property type="molecule type" value="Genomic_DNA"/>
</dbReference>
<comment type="subcellular location">
    <subcellularLocation>
        <location evidence="1">Cell inner membrane</location>
        <topology evidence="1">Multi-pass membrane protein</topology>
    </subcellularLocation>
</comment>
<evidence type="ECO:0000256" key="2">
    <source>
        <dbReference type="ARBA" id="ARBA00022448"/>
    </source>
</evidence>
<evidence type="ECO:0000313" key="10">
    <source>
        <dbReference type="EMBL" id="OIR07833.1"/>
    </source>
</evidence>
<dbReference type="GO" id="GO:0015740">
    <property type="term" value="P:C4-dicarboxylate transport"/>
    <property type="evidence" value="ECO:0007669"/>
    <property type="project" value="TreeGrafter"/>
</dbReference>
<proteinExistence type="predicted"/>
<evidence type="ECO:0000256" key="1">
    <source>
        <dbReference type="ARBA" id="ARBA00004429"/>
    </source>
</evidence>
<keyword evidence="3" id="KW-1003">Cell membrane</keyword>
<keyword evidence="2" id="KW-0813">Transport</keyword>
<sequence length="171" mass="19050">MPTRNLPPALSRLIKVVTWTENALLIGMLALMVLLAAAQILFRNFLDMSIFGADQMLRLLVLWVAFLGAVAASREGKHIHVDAIARWLPDRVKSGVVAVTDLFTLVVCLLLAWQSLRFMQSARESGEMAFGSLPVWVAELILPLGFTLIALRYGLRFMHHVQQARGREAAE</sequence>
<comment type="caution">
    <text evidence="10">The sequence shown here is derived from an EMBL/GenBank/DDBJ whole genome shotgun (WGS) entry which is preliminary data.</text>
</comment>
<feature type="transmembrane region" description="Helical" evidence="8">
    <location>
        <begin position="55"/>
        <end position="73"/>
    </location>
</feature>
<evidence type="ECO:0000256" key="7">
    <source>
        <dbReference type="ARBA" id="ARBA00023136"/>
    </source>
</evidence>
<dbReference type="PANTHER" id="PTHR35011:SF2">
    <property type="entry name" value="2,3-DIKETO-L-GULONATE TRAP TRANSPORTER SMALL PERMEASE PROTEIN YIAM"/>
    <property type="match status" value="1"/>
</dbReference>
<dbReference type="GO" id="GO:0022857">
    <property type="term" value="F:transmembrane transporter activity"/>
    <property type="evidence" value="ECO:0007669"/>
    <property type="project" value="TreeGrafter"/>
</dbReference>
<protein>
    <submittedName>
        <fullName evidence="10">Ectoine TRAP transporter small permease protein TeaB</fullName>
    </submittedName>
</protein>
<dbReference type="AlphaFoldDB" id="A0A1J5SHA3"/>
<reference evidence="10" key="1">
    <citation type="submission" date="2016-10" db="EMBL/GenBank/DDBJ databases">
        <title>Sequence of Gallionella enrichment culture.</title>
        <authorList>
            <person name="Poehlein A."/>
            <person name="Muehling M."/>
            <person name="Daniel R."/>
        </authorList>
    </citation>
    <scope>NUCLEOTIDE SEQUENCE</scope>
</reference>
<evidence type="ECO:0000259" key="9">
    <source>
        <dbReference type="Pfam" id="PF04290"/>
    </source>
</evidence>
<name>A0A1J5SHA3_9ZZZZ</name>
<dbReference type="PANTHER" id="PTHR35011">
    <property type="entry name" value="2,3-DIKETO-L-GULONATE TRAP TRANSPORTER SMALL PERMEASE PROTEIN YIAM"/>
    <property type="match status" value="1"/>
</dbReference>
<evidence type="ECO:0000256" key="8">
    <source>
        <dbReference type="SAM" id="Phobius"/>
    </source>
</evidence>
<gene>
    <name evidence="10" type="primary">teaB_2</name>
    <name evidence="10" type="ORF">GALL_101150</name>
</gene>
<accession>A0A1J5SHA3</accession>
<dbReference type="GO" id="GO:0005886">
    <property type="term" value="C:plasma membrane"/>
    <property type="evidence" value="ECO:0007669"/>
    <property type="project" value="UniProtKB-SubCell"/>
</dbReference>
<keyword evidence="5 8" id="KW-0812">Transmembrane</keyword>
<dbReference type="Pfam" id="PF04290">
    <property type="entry name" value="DctQ"/>
    <property type="match status" value="1"/>
</dbReference>
<feature type="transmembrane region" description="Helical" evidence="8">
    <location>
        <begin position="21"/>
        <end position="43"/>
    </location>
</feature>
<dbReference type="InterPro" id="IPR055348">
    <property type="entry name" value="DctQ"/>
</dbReference>
<evidence type="ECO:0000256" key="4">
    <source>
        <dbReference type="ARBA" id="ARBA00022519"/>
    </source>
</evidence>
<keyword evidence="7 8" id="KW-0472">Membrane</keyword>
<keyword evidence="4" id="KW-0997">Cell inner membrane</keyword>
<evidence type="ECO:0000256" key="5">
    <source>
        <dbReference type="ARBA" id="ARBA00022692"/>
    </source>
</evidence>
<feature type="transmembrane region" description="Helical" evidence="8">
    <location>
        <begin position="94"/>
        <end position="113"/>
    </location>
</feature>
<feature type="transmembrane region" description="Helical" evidence="8">
    <location>
        <begin position="133"/>
        <end position="155"/>
    </location>
</feature>
<evidence type="ECO:0000256" key="6">
    <source>
        <dbReference type="ARBA" id="ARBA00022989"/>
    </source>
</evidence>